<dbReference type="InterPro" id="IPR001810">
    <property type="entry name" value="F-box_dom"/>
</dbReference>
<reference evidence="2" key="1">
    <citation type="submission" date="2023-08" db="EMBL/GenBank/DDBJ databases">
        <title>Black Yeasts Isolated from many extreme environments.</title>
        <authorList>
            <person name="Coleine C."/>
            <person name="Stajich J.E."/>
            <person name="Selbmann L."/>
        </authorList>
    </citation>
    <scope>NUCLEOTIDE SEQUENCE</scope>
    <source>
        <strain evidence="2">CCFEE 5810</strain>
    </source>
</reference>
<dbReference type="PROSITE" id="PS50181">
    <property type="entry name" value="FBOX"/>
    <property type="match status" value="1"/>
</dbReference>
<evidence type="ECO:0000313" key="2">
    <source>
        <dbReference type="EMBL" id="KAK5694105.1"/>
    </source>
</evidence>
<dbReference type="Proteomes" id="UP001310594">
    <property type="component" value="Unassembled WGS sequence"/>
</dbReference>
<sequence>MGALDIYCAICGGPFRIPTVGIKSATIQLDNLAWLERLLVVGRNVATNRAYVSGPGTVEDYGWVIVDAGEDVNAPLPKMMIGPSGGKISQSAYCDWGMMGDGSDFLVPFPVHCQCFEMLEKAHAGRTRSSGQSVSLDLEHLRTVMQKMLQGKTDSLGGMQYYEFEQVLGECIWEEAKEVEIRKPYLYDPTAHIQLDVPLRKTVASGEFAAVPQHPFARLPTELLYDVLEQITSSDLLQLIDATPAILRRLDTSFWRKRIRSEMPYMLESEIGMPSIEADWKCLFEYLLKASFLVRVPDLKTLDERSMTIASRRRVWQCAQQLLNAYDEISIPSVQE</sequence>
<evidence type="ECO:0000259" key="1">
    <source>
        <dbReference type="PROSITE" id="PS50181"/>
    </source>
</evidence>
<proteinExistence type="predicted"/>
<accession>A0AAN7W115</accession>
<dbReference type="EMBL" id="JAVRQU010000016">
    <property type="protein sequence ID" value="KAK5694105.1"/>
    <property type="molecule type" value="Genomic_DNA"/>
</dbReference>
<protein>
    <recommendedName>
        <fullName evidence="1">F-box domain-containing protein</fullName>
    </recommendedName>
</protein>
<gene>
    <name evidence="2" type="ORF">LTR97_009726</name>
</gene>
<feature type="domain" description="F-box" evidence="1">
    <location>
        <begin position="213"/>
        <end position="258"/>
    </location>
</feature>
<organism evidence="2 3">
    <name type="scientific">Elasticomyces elasticus</name>
    <dbReference type="NCBI Taxonomy" id="574655"/>
    <lineage>
        <taxon>Eukaryota</taxon>
        <taxon>Fungi</taxon>
        <taxon>Dikarya</taxon>
        <taxon>Ascomycota</taxon>
        <taxon>Pezizomycotina</taxon>
        <taxon>Dothideomycetes</taxon>
        <taxon>Dothideomycetidae</taxon>
        <taxon>Mycosphaerellales</taxon>
        <taxon>Teratosphaeriaceae</taxon>
        <taxon>Elasticomyces</taxon>
    </lineage>
</organism>
<name>A0AAN7W115_9PEZI</name>
<evidence type="ECO:0000313" key="3">
    <source>
        <dbReference type="Proteomes" id="UP001310594"/>
    </source>
</evidence>
<dbReference type="AlphaFoldDB" id="A0AAN7W115"/>
<comment type="caution">
    <text evidence="2">The sequence shown here is derived from an EMBL/GenBank/DDBJ whole genome shotgun (WGS) entry which is preliminary data.</text>
</comment>